<dbReference type="InterPro" id="IPR001680">
    <property type="entry name" value="WD40_rpt"/>
</dbReference>
<dbReference type="AlphaFoldDB" id="A0A1Y2IAX7"/>
<feature type="region of interest" description="Disordered" evidence="1">
    <location>
        <begin position="567"/>
        <end position="610"/>
    </location>
</feature>
<dbReference type="EMBL" id="KZ084140">
    <property type="protein sequence ID" value="OSC98264.1"/>
    <property type="molecule type" value="Genomic_DNA"/>
</dbReference>
<dbReference type="SUPFAM" id="SSF50998">
    <property type="entry name" value="Quinoprotein alcohol dehydrogenase-like"/>
    <property type="match status" value="1"/>
</dbReference>
<dbReference type="Proteomes" id="UP000193067">
    <property type="component" value="Unassembled WGS sequence"/>
</dbReference>
<protein>
    <submittedName>
        <fullName evidence="2">Uncharacterized protein</fullName>
    </submittedName>
</protein>
<dbReference type="InterPro" id="IPR015943">
    <property type="entry name" value="WD40/YVTN_repeat-like_dom_sf"/>
</dbReference>
<dbReference type="OrthoDB" id="548949at2759"/>
<sequence length="665" mass="73486">MDEQVVWLAQLDCLAARFETFKSSALEEPDRKARRARFRTVLEAVCKVVRDAECSNTPYLPGVVENAHRLLEGCLQWAHNDLGDTVPPTTFAHSEEEPWIDDVMENAGSDIVDEFIRLYTKNIKPGSPPPKLPSFTHIRPWKRSPHPHSLTTRLSRFRPNIVPTANASTPRALNIAEARAQLTTDLIPKTHAMAVSSGGSVLALASGSGWKARDPALQYYMLNAQSDNCLESVCMDPGLSNAPRFVAADEENKLVFLADDDRIKSFSFRPGESRERHKRLPNIHTMDSERAYDGPLTVLPGGRVIRVGKGKAALWNTSELETHQDHPGSLIGGSSVNTDNSWRESGCPSIEMSSGSKPHAVIAFPDDPTYAPTTWHLHSPTGHMLCGERAVLGAGHSCIALDLEHGGRRAARYLGHGGDVVRITTSPADPHLFATAASDGYARMFDVRRPLPVLTVETSIQHEGCADVVLVHPDGIPTLFTGGDRTQQIKMWDIREQECVYELSTGNNAVAAMAWDDAHTSLYVATECPYVNKLGERSGYRKARIPGWATWASVEKDYKAYKAGKTNEPRVVGGSSSSASEDSSGALENDGSERGYYDSESEDDESDDEIDEAYSADMRWPEKCFHKENYFGYAYDAGEHVLFRWHFKDQPDITQLPASTTSDDW</sequence>
<accession>A0A1Y2IAX7</accession>
<dbReference type="SMART" id="SM00320">
    <property type="entry name" value="WD40"/>
    <property type="match status" value="2"/>
</dbReference>
<feature type="region of interest" description="Disordered" evidence="1">
    <location>
        <begin position="323"/>
        <end position="354"/>
    </location>
</feature>
<dbReference type="STRING" id="1353009.A0A1Y2IAX7"/>
<name>A0A1Y2IAX7_TRAC3</name>
<proteinExistence type="predicted"/>
<reference evidence="2 3" key="1">
    <citation type="journal article" date="2015" name="Biotechnol. Biofuels">
        <title>Enhanced degradation of softwood versus hardwood by the white-rot fungus Pycnoporus coccineus.</title>
        <authorList>
            <person name="Couturier M."/>
            <person name="Navarro D."/>
            <person name="Chevret D."/>
            <person name="Henrissat B."/>
            <person name="Piumi F."/>
            <person name="Ruiz-Duenas F.J."/>
            <person name="Martinez A.T."/>
            <person name="Grigoriev I.V."/>
            <person name="Riley R."/>
            <person name="Lipzen A."/>
            <person name="Berrin J.G."/>
            <person name="Master E.R."/>
            <person name="Rosso M.N."/>
        </authorList>
    </citation>
    <scope>NUCLEOTIDE SEQUENCE [LARGE SCALE GENOMIC DNA]</scope>
    <source>
        <strain evidence="2 3">BRFM310</strain>
    </source>
</reference>
<organism evidence="2 3">
    <name type="scientific">Trametes coccinea (strain BRFM310)</name>
    <name type="common">Pycnoporus coccineus</name>
    <dbReference type="NCBI Taxonomy" id="1353009"/>
    <lineage>
        <taxon>Eukaryota</taxon>
        <taxon>Fungi</taxon>
        <taxon>Dikarya</taxon>
        <taxon>Basidiomycota</taxon>
        <taxon>Agaricomycotina</taxon>
        <taxon>Agaricomycetes</taxon>
        <taxon>Polyporales</taxon>
        <taxon>Polyporaceae</taxon>
        <taxon>Trametes</taxon>
    </lineage>
</organism>
<evidence type="ECO:0000313" key="3">
    <source>
        <dbReference type="Proteomes" id="UP000193067"/>
    </source>
</evidence>
<dbReference type="InterPro" id="IPR011047">
    <property type="entry name" value="Quinoprotein_ADH-like_sf"/>
</dbReference>
<feature type="compositionally biased region" description="Low complexity" evidence="1">
    <location>
        <begin position="573"/>
        <end position="585"/>
    </location>
</feature>
<dbReference type="Gene3D" id="2.130.10.10">
    <property type="entry name" value="YVTN repeat-like/Quinoprotein amine dehydrogenase"/>
    <property type="match status" value="1"/>
</dbReference>
<keyword evidence="3" id="KW-1185">Reference proteome</keyword>
<gene>
    <name evidence="2" type="ORF">PYCCODRAFT_1471178</name>
</gene>
<evidence type="ECO:0000256" key="1">
    <source>
        <dbReference type="SAM" id="MobiDB-lite"/>
    </source>
</evidence>
<feature type="compositionally biased region" description="Acidic residues" evidence="1">
    <location>
        <begin position="599"/>
        <end position="610"/>
    </location>
</feature>
<evidence type="ECO:0000313" key="2">
    <source>
        <dbReference type="EMBL" id="OSC98264.1"/>
    </source>
</evidence>